<dbReference type="Proteomes" id="UP001304814">
    <property type="component" value="Segment"/>
</dbReference>
<keyword evidence="1" id="KW-1133">Transmembrane helix</keyword>
<evidence type="ECO:0000313" key="3">
    <source>
        <dbReference type="Proteomes" id="UP001304814"/>
    </source>
</evidence>
<name>A0AA96J2U3_9CAUD</name>
<keyword evidence="3" id="KW-1185">Reference proteome</keyword>
<protein>
    <submittedName>
        <fullName evidence="2">Uncharacterized protein</fullName>
    </submittedName>
</protein>
<proteinExistence type="predicted"/>
<keyword evidence="1" id="KW-0812">Transmembrane</keyword>
<organism evidence="2 3">
    <name type="scientific">Bacillus phage DZ1</name>
    <dbReference type="NCBI Taxonomy" id="3075862"/>
    <lineage>
        <taxon>Viruses</taxon>
        <taxon>Duplodnaviria</taxon>
        <taxon>Heunggongvirae</taxon>
        <taxon>Uroviricota</taxon>
        <taxon>Caudoviricetes</taxon>
        <taxon>Ehrlichviridae</taxon>
        <taxon>Dazunavirus</taxon>
        <taxon>Dazunavirus DZ1</taxon>
    </lineage>
</organism>
<feature type="transmembrane region" description="Helical" evidence="1">
    <location>
        <begin position="6"/>
        <end position="26"/>
    </location>
</feature>
<evidence type="ECO:0000256" key="1">
    <source>
        <dbReference type="SAM" id="Phobius"/>
    </source>
</evidence>
<keyword evidence="1" id="KW-0472">Membrane</keyword>
<dbReference type="EMBL" id="OR338916">
    <property type="protein sequence ID" value="WNL49485.1"/>
    <property type="molecule type" value="Genomic_DNA"/>
</dbReference>
<evidence type="ECO:0000313" key="2">
    <source>
        <dbReference type="EMBL" id="WNL49485.1"/>
    </source>
</evidence>
<reference evidence="2 3" key="1">
    <citation type="submission" date="2023-07" db="EMBL/GenBank/DDBJ databases">
        <title>Isolation and characterization of Bacillus cereus bacteriophage DZ1 and its application in foods.</title>
        <authorList>
            <person name="Huang Z."/>
            <person name="Ding Y."/>
            <person name="Wu Q."/>
        </authorList>
    </citation>
    <scope>NUCLEOTIDE SEQUENCE [LARGE SCALE GENOMIC DNA]</scope>
</reference>
<sequence length="59" mass="6713">MTYFMINTIVIALIGATAFAIWRGLLRFGHRCNNDKVFAEKMRWVLVAILLACVVKSLL</sequence>
<accession>A0AA96J2U3</accession>